<sequence>MPNKASAVSIYVLWSDHITAYDREHQPIYLKLLEAWSDEASIEEMVEILGIDPWDEPVRARDAVRSHLDRVVWLLTLRDPSGF</sequence>
<dbReference type="Proteomes" id="UP001597405">
    <property type="component" value="Unassembled WGS sequence"/>
</dbReference>
<dbReference type="RefSeq" id="WP_379097557.1">
    <property type="nucleotide sequence ID" value="NZ_JBHUGZ010000007.1"/>
</dbReference>
<evidence type="ECO:0008006" key="3">
    <source>
        <dbReference type="Google" id="ProtNLM"/>
    </source>
</evidence>
<proteinExistence type="predicted"/>
<accession>A0ABW4UCE5</accession>
<evidence type="ECO:0000313" key="1">
    <source>
        <dbReference type="EMBL" id="MFD1983339.1"/>
    </source>
</evidence>
<name>A0ABW4UCE5_9HYPH</name>
<gene>
    <name evidence="1" type="ORF">ACFSOZ_11740</name>
</gene>
<keyword evidence="2" id="KW-1185">Reference proteome</keyword>
<evidence type="ECO:0000313" key="2">
    <source>
        <dbReference type="Proteomes" id="UP001597405"/>
    </source>
</evidence>
<organism evidence="1 2">
    <name type="scientific">Mesorhizobium newzealandense</name>
    <dbReference type="NCBI Taxonomy" id="1300302"/>
    <lineage>
        <taxon>Bacteria</taxon>
        <taxon>Pseudomonadati</taxon>
        <taxon>Pseudomonadota</taxon>
        <taxon>Alphaproteobacteria</taxon>
        <taxon>Hyphomicrobiales</taxon>
        <taxon>Phyllobacteriaceae</taxon>
        <taxon>Mesorhizobium</taxon>
    </lineage>
</organism>
<protein>
    <recommendedName>
        <fullName evidence="3">DUF2285 domain-containing protein</fullName>
    </recommendedName>
</protein>
<reference evidence="2" key="1">
    <citation type="journal article" date="2019" name="Int. J. Syst. Evol. Microbiol.">
        <title>The Global Catalogue of Microorganisms (GCM) 10K type strain sequencing project: providing services to taxonomists for standard genome sequencing and annotation.</title>
        <authorList>
            <consortium name="The Broad Institute Genomics Platform"/>
            <consortium name="The Broad Institute Genome Sequencing Center for Infectious Disease"/>
            <person name="Wu L."/>
            <person name="Ma J."/>
        </authorList>
    </citation>
    <scope>NUCLEOTIDE SEQUENCE [LARGE SCALE GENOMIC DNA]</scope>
    <source>
        <strain evidence="2">CGMCC 1.16225</strain>
    </source>
</reference>
<dbReference type="EMBL" id="JBHUGZ010000007">
    <property type="protein sequence ID" value="MFD1983339.1"/>
    <property type="molecule type" value="Genomic_DNA"/>
</dbReference>
<comment type="caution">
    <text evidence="1">The sequence shown here is derived from an EMBL/GenBank/DDBJ whole genome shotgun (WGS) entry which is preliminary data.</text>
</comment>